<reference evidence="4 5" key="1">
    <citation type="submission" date="2018-11" db="EMBL/GenBank/DDBJ databases">
        <authorList>
            <consortium name="Pathogen Informatics"/>
        </authorList>
    </citation>
    <scope>NUCLEOTIDE SEQUENCE [LARGE SCALE GENOMIC DNA]</scope>
</reference>
<dbReference type="InterPro" id="IPR004827">
    <property type="entry name" value="bZIP"/>
</dbReference>
<feature type="coiled-coil region" evidence="1">
    <location>
        <begin position="154"/>
        <end position="202"/>
    </location>
</feature>
<dbReference type="Gene3D" id="1.20.5.170">
    <property type="match status" value="1"/>
</dbReference>
<dbReference type="Proteomes" id="UP000270094">
    <property type="component" value="Unassembled WGS sequence"/>
</dbReference>
<proteinExistence type="predicted"/>
<accession>A0A3P7JX22</accession>
<evidence type="ECO:0000259" key="3">
    <source>
        <dbReference type="SMART" id="SM00338"/>
    </source>
</evidence>
<protein>
    <recommendedName>
        <fullName evidence="3">BZIP domain-containing protein</fullName>
    </recommendedName>
</protein>
<keyword evidence="5" id="KW-1185">Reference proteome</keyword>
<name>A0A3P7JX22_STRVU</name>
<organism evidence="4 5">
    <name type="scientific">Strongylus vulgaris</name>
    <name type="common">Blood worm</name>
    <dbReference type="NCBI Taxonomy" id="40348"/>
    <lineage>
        <taxon>Eukaryota</taxon>
        <taxon>Metazoa</taxon>
        <taxon>Ecdysozoa</taxon>
        <taxon>Nematoda</taxon>
        <taxon>Chromadorea</taxon>
        <taxon>Rhabditida</taxon>
        <taxon>Rhabditina</taxon>
        <taxon>Rhabditomorpha</taxon>
        <taxon>Strongyloidea</taxon>
        <taxon>Strongylidae</taxon>
        <taxon>Strongylus</taxon>
    </lineage>
</organism>
<evidence type="ECO:0000256" key="1">
    <source>
        <dbReference type="SAM" id="Coils"/>
    </source>
</evidence>
<feature type="region of interest" description="Disordered" evidence="2">
    <location>
        <begin position="113"/>
        <end position="142"/>
    </location>
</feature>
<dbReference type="SMART" id="SM00338">
    <property type="entry name" value="BRLZ"/>
    <property type="match status" value="1"/>
</dbReference>
<evidence type="ECO:0000256" key="2">
    <source>
        <dbReference type="SAM" id="MobiDB-lite"/>
    </source>
</evidence>
<sequence>MLCDFFRSDSEGCIPLVRADCAKDIDNPEAVVFYSPEYEESLLMKYLGESSAVESVDECSTDLANYDPLVSDACMMPSYGNIDPTHSPVSLNGPTLFYEDSNGSAVLPKLEEQHEEKPFQHSQRYDPIQKPSRRGRPMKVTSTSKMANYARNYREQKKMQLATYEAQVKQLTEENEHLRAENKRLTEGFERLSRQVESLRRMLENSAYPSHDPLQTPFASPPLQRKSVGDELFDFSDLITFP</sequence>
<gene>
    <name evidence="4" type="ORF">SVUK_LOCUS19507</name>
</gene>
<dbReference type="EMBL" id="UYYB01130710">
    <property type="protein sequence ID" value="VDM84509.1"/>
    <property type="molecule type" value="Genomic_DNA"/>
</dbReference>
<dbReference type="OrthoDB" id="5877701at2759"/>
<evidence type="ECO:0000313" key="4">
    <source>
        <dbReference type="EMBL" id="VDM84509.1"/>
    </source>
</evidence>
<dbReference type="CDD" id="cd14686">
    <property type="entry name" value="bZIP"/>
    <property type="match status" value="1"/>
</dbReference>
<feature type="domain" description="BZIP" evidence="3">
    <location>
        <begin position="141"/>
        <end position="198"/>
    </location>
</feature>
<dbReference type="AlphaFoldDB" id="A0A3P7JX22"/>
<evidence type="ECO:0000313" key="5">
    <source>
        <dbReference type="Proteomes" id="UP000270094"/>
    </source>
</evidence>
<dbReference type="GO" id="GO:0003700">
    <property type="term" value="F:DNA-binding transcription factor activity"/>
    <property type="evidence" value="ECO:0007669"/>
    <property type="project" value="InterPro"/>
</dbReference>
<keyword evidence="1" id="KW-0175">Coiled coil</keyword>